<dbReference type="PANTHER" id="PTHR30292">
    <property type="entry name" value="UNCHARACTERIZED PROTEIN YBGL-RELATED"/>
    <property type="match status" value="1"/>
</dbReference>
<dbReference type="InterPro" id="IPR011330">
    <property type="entry name" value="Glyco_hydro/deAcase_b/a-brl"/>
</dbReference>
<dbReference type="CDD" id="cd10801">
    <property type="entry name" value="LamB_YcsF_like_1"/>
    <property type="match status" value="1"/>
</dbReference>
<evidence type="ECO:0000313" key="1">
    <source>
        <dbReference type="EMBL" id="GAA0479862.1"/>
    </source>
</evidence>
<dbReference type="Gene3D" id="3.20.20.370">
    <property type="entry name" value="Glycoside hydrolase/deacetylase"/>
    <property type="match status" value="1"/>
</dbReference>
<organism evidence="1 2">
    <name type="scientific">Parasphingorhabdus litoris</name>
    <dbReference type="NCBI Taxonomy" id="394733"/>
    <lineage>
        <taxon>Bacteria</taxon>
        <taxon>Pseudomonadati</taxon>
        <taxon>Pseudomonadota</taxon>
        <taxon>Alphaproteobacteria</taxon>
        <taxon>Sphingomonadales</taxon>
        <taxon>Sphingomonadaceae</taxon>
        <taxon>Parasphingorhabdus</taxon>
    </lineage>
</organism>
<proteinExistence type="predicted"/>
<dbReference type="Pfam" id="PF03746">
    <property type="entry name" value="LamB_YcsF"/>
    <property type="match status" value="1"/>
</dbReference>
<dbReference type="PANTHER" id="PTHR30292:SF0">
    <property type="entry name" value="5-OXOPROLINASE SUBUNIT A"/>
    <property type="match status" value="1"/>
</dbReference>
<dbReference type="NCBIfam" id="NF003814">
    <property type="entry name" value="PRK05406.1-3"/>
    <property type="match status" value="1"/>
</dbReference>
<dbReference type="EMBL" id="BAAAEM010000003">
    <property type="protein sequence ID" value="GAA0479862.1"/>
    <property type="molecule type" value="Genomic_DNA"/>
</dbReference>
<keyword evidence="2" id="KW-1185">Reference proteome</keyword>
<dbReference type="RefSeq" id="WP_229953710.1">
    <property type="nucleotide sequence ID" value="NZ_BAAAEM010000003.1"/>
</dbReference>
<gene>
    <name evidence="1" type="ORF">GCM10009096_22270</name>
</gene>
<comment type="caution">
    <text evidence="1">The sequence shown here is derived from an EMBL/GenBank/DDBJ whole genome shotgun (WGS) entry which is preliminary data.</text>
</comment>
<dbReference type="SUPFAM" id="SSF88713">
    <property type="entry name" value="Glycoside hydrolase/deacetylase"/>
    <property type="match status" value="1"/>
</dbReference>
<protein>
    <submittedName>
        <fullName evidence="1">5-oxoprolinase subunit PxpA</fullName>
    </submittedName>
</protein>
<dbReference type="InterPro" id="IPR005501">
    <property type="entry name" value="LamB/YcsF/PxpA-like"/>
</dbReference>
<evidence type="ECO:0000313" key="2">
    <source>
        <dbReference type="Proteomes" id="UP001500713"/>
    </source>
</evidence>
<accession>A0ABP3KH19</accession>
<name>A0ABP3KH19_9SPHN</name>
<sequence>MTLTIDLNADLGEDDSSEGMARDIAIMDIVSSCNIACGGHAGSSKTMHAMLVAAKAKDVSAGAHPSYPDRENFGRVSMEIDPVHLETSLLEQVAAIKSVATDVKSRITHLKPHGALYNDAQDNDVLAEILVHLARREDLTLVGMADSLVQQKAAESGVRFVSEAFIDRQYTEHSRLVPRTEKGAVIQDDSERLQQGLALALGQPIKTAGNQTKIIPADTLCLHSDSDGALATATAMRRALELEGISVAAPRDQ</sequence>
<reference evidence="2" key="1">
    <citation type="journal article" date="2019" name="Int. J. Syst. Evol. Microbiol.">
        <title>The Global Catalogue of Microorganisms (GCM) 10K type strain sequencing project: providing services to taxonomists for standard genome sequencing and annotation.</title>
        <authorList>
            <consortium name="The Broad Institute Genomics Platform"/>
            <consortium name="The Broad Institute Genome Sequencing Center for Infectious Disease"/>
            <person name="Wu L."/>
            <person name="Ma J."/>
        </authorList>
    </citation>
    <scope>NUCLEOTIDE SEQUENCE [LARGE SCALE GENOMIC DNA]</scope>
    <source>
        <strain evidence="2">JCM 14162</strain>
    </source>
</reference>
<dbReference type="Proteomes" id="UP001500713">
    <property type="component" value="Unassembled WGS sequence"/>
</dbReference>